<organism evidence="2 3">
    <name type="scientific">Agathobacter rectalis</name>
    <dbReference type="NCBI Taxonomy" id="39491"/>
    <lineage>
        <taxon>Bacteria</taxon>
        <taxon>Bacillati</taxon>
        <taxon>Bacillota</taxon>
        <taxon>Clostridia</taxon>
        <taxon>Lachnospirales</taxon>
        <taxon>Lachnospiraceae</taxon>
        <taxon>Agathobacter</taxon>
    </lineage>
</organism>
<feature type="compositionally biased region" description="Polar residues" evidence="1">
    <location>
        <begin position="123"/>
        <end position="132"/>
    </location>
</feature>
<evidence type="ECO:0000313" key="3">
    <source>
        <dbReference type="Proteomes" id="UP000095602"/>
    </source>
</evidence>
<protein>
    <submittedName>
        <fullName evidence="2">Uncharacterized protein</fullName>
    </submittedName>
</protein>
<evidence type="ECO:0000256" key="1">
    <source>
        <dbReference type="SAM" id="MobiDB-lite"/>
    </source>
</evidence>
<dbReference type="EMBL" id="CZAJ01000002">
    <property type="protein sequence ID" value="CUO65956.1"/>
    <property type="molecule type" value="Genomic_DNA"/>
</dbReference>
<reference evidence="2 3" key="1">
    <citation type="submission" date="2015-09" db="EMBL/GenBank/DDBJ databases">
        <authorList>
            <consortium name="Pathogen Informatics"/>
        </authorList>
    </citation>
    <scope>NUCLEOTIDE SEQUENCE [LARGE SCALE GENOMIC DNA]</scope>
    <source>
        <strain evidence="2 3">2789STDY5834884</strain>
    </source>
</reference>
<sequence length="132" mass="14471">MVMNLQYFGGRGGSSGLGGGSTGVSFTDSNGKQHNYYFYKGEGGKNYYSTSIGGQPKPTPNNMSHKEMVERLKQNTSNVKTISKAEKAKATKAYKEDRAATDRVLNQAYASDKHFTKGMKASRTGNRATRRK</sequence>
<feature type="region of interest" description="Disordered" evidence="1">
    <location>
        <begin position="109"/>
        <end position="132"/>
    </location>
</feature>
<dbReference type="Proteomes" id="UP000095602">
    <property type="component" value="Unassembled WGS sequence"/>
</dbReference>
<dbReference type="AlphaFoldDB" id="A0A174GY35"/>
<dbReference type="RefSeq" id="WP_055272505.1">
    <property type="nucleotide sequence ID" value="NZ_CZAJ01000002.1"/>
</dbReference>
<gene>
    <name evidence="2" type="ORF">ERS852497_00383</name>
</gene>
<evidence type="ECO:0000313" key="2">
    <source>
        <dbReference type="EMBL" id="CUO65956.1"/>
    </source>
</evidence>
<name>A0A174GY35_9FIRM</name>
<accession>A0A174GY35</accession>
<proteinExistence type="predicted"/>